<proteinExistence type="predicted"/>
<dbReference type="AlphaFoldDB" id="X1LD57"/>
<dbReference type="InterPro" id="IPR013783">
    <property type="entry name" value="Ig-like_fold"/>
</dbReference>
<sequence>WCEIGYILTNYSPRPYSSPPTEAQKNEAAAIQLAIWKYVENGRDSVTATDPTAVESRALVIYDAANGECLSGISGDSQLELKPDGALNVTGSLVSQNFTATVSEPAIGPLQGIELKFETTNGSFNSTGPPLTSKTLSTNASDKASVTLYWNVSQSPFGAKITVSTEGEWPVILNPTELRPDNREIQRLIILEPFKLSEEDQVAWQQQLGGLKVTKTVDWGNVTPFNSTFEICIEGTTSAQSYYGSPSCHNFTYPGSLTYTWTGLKPGSYNITETDAGTHWTVDVEPEKVTVASNETASANVTNTYGPGGLKVTKSIEWGNVTPFNSTFEICIAGTTSAQSYYGSPSCHNFTYPGSLTYTWTGL</sequence>
<feature type="non-terminal residue" evidence="1">
    <location>
        <position position="363"/>
    </location>
</feature>
<dbReference type="Gene3D" id="2.60.40.10">
    <property type="entry name" value="Immunoglobulins"/>
    <property type="match status" value="1"/>
</dbReference>
<accession>X1LD57</accession>
<comment type="caution">
    <text evidence="1">The sequence shown here is derived from an EMBL/GenBank/DDBJ whole genome shotgun (WGS) entry which is preliminary data.</text>
</comment>
<reference evidence="1" key="1">
    <citation type="journal article" date="2014" name="Front. Microbiol.">
        <title>High frequency of phylogenetically diverse reductive dehalogenase-homologous genes in deep subseafloor sedimentary metagenomes.</title>
        <authorList>
            <person name="Kawai M."/>
            <person name="Futagami T."/>
            <person name="Toyoda A."/>
            <person name="Takaki Y."/>
            <person name="Nishi S."/>
            <person name="Hori S."/>
            <person name="Arai W."/>
            <person name="Tsubouchi T."/>
            <person name="Morono Y."/>
            <person name="Uchiyama I."/>
            <person name="Ito T."/>
            <person name="Fujiyama A."/>
            <person name="Inagaki F."/>
            <person name="Takami H."/>
        </authorList>
    </citation>
    <scope>NUCLEOTIDE SEQUENCE</scope>
    <source>
        <strain evidence="1">Expedition CK06-06</strain>
    </source>
</reference>
<organism evidence="1">
    <name type="scientific">marine sediment metagenome</name>
    <dbReference type="NCBI Taxonomy" id="412755"/>
    <lineage>
        <taxon>unclassified sequences</taxon>
        <taxon>metagenomes</taxon>
        <taxon>ecological metagenomes</taxon>
    </lineage>
</organism>
<protein>
    <submittedName>
        <fullName evidence="1">Uncharacterized protein</fullName>
    </submittedName>
</protein>
<name>X1LD57_9ZZZZ</name>
<gene>
    <name evidence="1" type="ORF">S06H3_16521</name>
</gene>
<feature type="non-terminal residue" evidence="1">
    <location>
        <position position="1"/>
    </location>
</feature>
<dbReference type="EMBL" id="BARV01008177">
    <property type="protein sequence ID" value="GAI17023.1"/>
    <property type="molecule type" value="Genomic_DNA"/>
</dbReference>
<evidence type="ECO:0000313" key="1">
    <source>
        <dbReference type="EMBL" id="GAI17023.1"/>
    </source>
</evidence>